<dbReference type="InterPro" id="IPR007531">
    <property type="entry name" value="Dysbindin"/>
</dbReference>
<evidence type="ECO:0000256" key="13">
    <source>
        <dbReference type="ARBA" id="ARBA00034105"/>
    </source>
</evidence>
<feature type="coiled-coil region" evidence="16">
    <location>
        <begin position="109"/>
        <end position="181"/>
    </location>
</feature>
<dbReference type="OMA" id="KSWFLLH"/>
<evidence type="ECO:0000256" key="10">
    <source>
        <dbReference type="ARBA" id="ARBA00023136"/>
    </source>
</evidence>
<evidence type="ECO:0000256" key="14">
    <source>
        <dbReference type="ARBA" id="ARBA00037798"/>
    </source>
</evidence>
<keyword evidence="12" id="KW-0968">Cytoplasmic vesicle</keyword>
<organism evidence="18 19">
    <name type="scientific">Gadus morhua</name>
    <name type="common">Atlantic cod</name>
    <dbReference type="NCBI Taxonomy" id="8049"/>
    <lineage>
        <taxon>Eukaryota</taxon>
        <taxon>Metazoa</taxon>
        <taxon>Chordata</taxon>
        <taxon>Craniata</taxon>
        <taxon>Vertebrata</taxon>
        <taxon>Euteleostomi</taxon>
        <taxon>Actinopterygii</taxon>
        <taxon>Neopterygii</taxon>
        <taxon>Teleostei</taxon>
        <taxon>Neoteleostei</taxon>
        <taxon>Acanthomorphata</taxon>
        <taxon>Zeiogadaria</taxon>
        <taxon>Gadariae</taxon>
        <taxon>Gadiformes</taxon>
        <taxon>Gadoidei</taxon>
        <taxon>Gadidae</taxon>
        <taxon>Gadus</taxon>
    </lineage>
</organism>
<evidence type="ECO:0000256" key="9">
    <source>
        <dbReference type="ARBA" id="ARBA00023054"/>
    </source>
</evidence>
<dbReference type="GO" id="GO:0005886">
    <property type="term" value="C:plasma membrane"/>
    <property type="evidence" value="ECO:0007669"/>
    <property type="project" value="TreeGrafter"/>
</dbReference>
<feature type="compositionally biased region" description="Polar residues" evidence="17">
    <location>
        <begin position="260"/>
        <end position="276"/>
    </location>
</feature>
<evidence type="ECO:0000313" key="19">
    <source>
        <dbReference type="Proteomes" id="UP000694546"/>
    </source>
</evidence>
<dbReference type="OrthoDB" id="2445127at2759"/>
<dbReference type="AlphaFoldDB" id="A0A8C4Z6T8"/>
<dbReference type="GO" id="GO:0048490">
    <property type="term" value="P:anterograde synaptic vesicle transport"/>
    <property type="evidence" value="ECO:0007669"/>
    <property type="project" value="TreeGrafter"/>
</dbReference>
<dbReference type="Ensembl" id="ENSGMOT00000007070.2">
    <property type="protein sequence ID" value="ENSGMOP00000006871.2"/>
    <property type="gene ID" value="ENSGMOG00000006463.2"/>
</dbReference>
<evidence type="ECO:0000256" key="7">
    <source>
        <dbReference type="ARBA" id="ARBA00022824"/>
    </source>
</evidence>
<evidence type="ECO:0000256" key="12">
    <source>
        <dbReference type="ARBA" id="ARBA00023329"/>
    </source>
</evidence>
<evidence type="ECO:0000256" key="15">
    <source>
        <dbReference type="ARBA" id="ARBA00037838"/>
    </source>
</evidence>
<keyword evidence="11" id="KW-0539">Nucleus</keyword>
<evidence type="ECO:0000313" key="18">
    <source>
        <dbReference type="Ensembl" id="ENSGMOP00000006871.2"/>
    </source>
</evidence>
<evidence type="ECO:0000256" key="1">
    <source>
        <dbReference type="ARBA" id="ARBA00004123"/>
    </source>
</evidence>
<proteinExistence type="inferred from homology"/>
<keyword evidence="9 16" id="KW-0175">Coiled coil</keyword>
<keyword evidence="8" id="KW-0770">Synapse</keyword>
<evidence type="ECO:0000256" key="2">
    <source>
        <dbReference type="ARBA" id="ARBA00004125"/>
    </source>
</evidence>
<evidence type="ECO:0000256" key="5">
    <source>
        <dbReference type="ARBA" id="ARBA00022490"/>
    </source>
</evidence>
<dbReference type="GeneTree" id="ENSGT00940000156479"/>
<evidence type="ECO:0000256" key="17">
    <source>
        <dbReference type="SAM" id="MobiDB-lite"/>
    </source>
</evidence>
<protein>
    <submittedName>
        <fullName evidence="18">Dysbindin-A-like</fullName>
    </submittedName>
</protein>
<dbReference type="GO" id="GO:0005783">
    <property type="term" value="C:endoplasmic reticulum"/>
    <property type="evidence" value="ECO:0007669"/>
    <property type="project" value="UniProtKB-SubCell"/>
</dbReference>
<dbReference type="GO" id="GO:0005634">
    <property type="term" value="C:nucleus"/>
    <property type="evidence" value="ECO:0007669"/>
    <property type="project" value="UniProtKB-SubCell"/>
</dbReference>
<dbReference type="GO" id="GO:0031083">
    <property type="term" value="C:BLOC-1 complex"/>
    <property type="evidence" value="ECO:0007669"/>
    <property type="project" value="TreeGrafter"/>
</dbReference>
<keyword evidence="7" id="KW-0256">Endoplasmic reticulum</keyword>
<dbReference type="PANTHER" id="PTHR16294:SF5">
    <property type="entry name" value="DYSBINDIN"/>
    <property type="match status" value="1"/>
</dbReference>
<evidence type="ECO:0000256" key="16">
    <source>
        <dbReference type="SAM" id="Coils"/>
    </source>
</evidence>
<gene>
    <name evidence="18" type="primary">LOC115554032</name>
</gene>
<dbReference type="GO" id="GO:0014069">
    <property type="term" value="C:postsynaptic density"/>
    <property type="evidence" value="ECO:0007669"/>
    <property type="project" value="UniProtKB-SubCell"/>
</dbReference>
<feature type="region of interest" description="Disordered" evidence="17">
    <location>
        <begin position="250"/>
        <end position="354"/>
    </location>
</feature>
<evidence type="ECO:0000256" key="8">
    <source>
        <dbReference type="ARBA" id="ARBA00023018"/>
    </source>
</evidence>
<dbReference type="GO" id="GO:1904115">
    <property type="term" value="C:axon cytoplasm"/>
    <property type="evidence" value="ECO:0007669"/>
    <property type="project" value="GOC"/>
</dbReference>
<sequence>MLGNFRERLHTVQQDLTSGIKTLGDRSKDVKRRPRFQEFPPQFIAGLELLNRYEENWAILHRRTKDCAQNAEALDGDVVMLSAHWERRRTAMSQMQEQIQGLPGFVDQLETASGRIAHLEADFEEMDSRLAYLDTLCSQCDQQRFKQHHINQLEKYKKNKRKELEALKEELDSDHARKVAELEQAAQLKLKEQQRIHEEAFKHDMQRYLSTGYLQLQEEVSGGQVCALDQLLVTDTSDLEALDDFLNSSANDAHSSTSSLTSGPDVNSWSSESLRASTGHAHPANEPDEESRLSEELASEGSSVPPVQSDEEDIPLVQSDEEDIQADTLLAVLPEDGLPRSSDESDSGGDPTTG</sequence>
<reference evidence="18" key="1">
    <citation type="submission" date="2025-08" db="UniProtKB">
        <authorList>
            <consortium name="Ensembl"/>
        </authorList>
    </citation>
    <scope>IDENTIFICATION</scope>
</reference>
<dbReference type="GO" id="GO:0031175">
    <property type="term" value="P:neuron projection development"/>
    <property type="evidence" value="ECO:0007669"/>
    <property type="project" value="TreeGrafter"/>
</dbReference>
<dbReference type="Pfam" id="PF04440">
    <property type="entry name" value="Dysbindin"/>
    <property type="match status" value="1"/>
</dbReference>
<comment type="subcellular location">
    <subcellularLocation>
        <location evidence="15">Cytoplasmic vesicle</location>
        <location evidence="15">Secretory vesicle</location>
        <location evidence="15">Synaptic vesicle membrane</location>
        <topology evidence="15">Peripheral membrane protein</topology>
        <orientation evidence="15">Cytoplasmic side</orientation>
    </subcellularLocation>
    <subcellularLocation>
        <location evidence="3">Endoplasmic reticulum</location>
    </subcellularLocation>
    <subcellularLocation>
        <location evidence="2">Endosome membrane</location>
        <topology evidence="2">Peripheral membrane protein</topology>
        <orientation evidence="2">Cytoplasmic side</orientation>
    </subcellularLocation>
    <subcellularLocation>
        <location evidence="14">Melanosome membrane</location>
        <topology evidence="14">Peripheral membrane protein</topology>
        <orientation evidence="14">Cytoplasmic side</orientation>
    </subcellularLocation>
    <subcellularLocation>
        <location evidence="1">Nucleus</location>
    </subcellularLocation>
    <subcellularLocation>
        <location evidence="13">Postsynaptic density</location>
    </subcellularLocation>
</comment>
<keyword evidence="6" id="KW-0967">Endosome</keyword>
<feature type="compositionally biased region" description="Acidic residues" evidence="17">
    <location>
        <begin position="309"/>
        <end position="325"/>
    </location>
</feature>
<keyword evidence="10" id="KW-0472">Membrane</keyword>
<keyword evidence="19" id="KW-1185">Reference proteome</keyword>
<dbReference type="GO" id="GO:0033162">
    <property type="term" value="C:melanosome membrane"/>
    <property type="evidence" value="ECO:0007669"/>
    <property type="project" value="UniProtKB-SubCell"/>
</dbReference>
<comment type="similarity">
    <text evidence="4">Belongs to the dysbindin family.</text>
</comment>
<keyword evidence="5" id="KW-0963">Cytoplasm</keyword>
<dbReference type="GO" id="GO:0060155">
    <property type="term" value="P:platelet dense granule organization"/>
    <property type="evidence" value="ECO:0007669"/>
    <property type="project" value="TreeGrafter"/>
</dbReference>
<feature type="compositionally biased region" description="Low complexity" evidence="17">
    <location>
        <begin position="250"/>
        <end position="259"/>
    </location>
</feature>
<name>A0A8C4Z6T8_GADMO</name>
<evidence type="ECO:0000256" key="4">
    <source>
        <dbReference type="ARBA" id="ARBA00008686"/>
    </source>
</evidence>
<evidence type="ECO:0000256" key="11">
    <source>
        <dbReference type="ARBA" id="ARBA00023242"/>
    </source>
</evidence>
<dbReference type="GO" id="GO:0010008">
    <property type="term" value="C:endosome membrane"/>
    <property type="evidence" value="ECO:0007669"/>
    <property type="project" value="UniProtKB-SubCell"/>
</dbReference>
<dbReference type="GO" id="GO:2000300">
    <property type="term" value="P:regulation of synaptic vesicle exocytosis"/>
    <property type="evidence" value="ECO:0007669"/>
    <property type="project" value="TreeGrafter"/>
</dbReference>
<dbReference type="GeneID" id="115554032"/>
<evidence type="ECO:0000256" key="6">
    <source>
        <dbReference type="ARBA" id="ARBA00022753"/>
    </source>
</evidence>
<reference evidence="18" key="2">
    <citation type="submission" date="2025-09" db="UniProtKB">
        <authorList>
            <consortium name="Ensembl"/>
        </authorList>
    </citation>
    <scope>IDENTIFICATION</scope>
</reference>
<dbReference type="RefSeq" id="XP_030226484.1">
    <property type="nucleotide sequence ID" value="XM_030370624.1"/>
</dbReference>
<accession>A0A8C4Z6T8</accession>
<evidence type="ECO:0000256" key="3">
    <source>
        <dbReference type="ARBA" id="ARBA00004240"/>
    </source>
</evidence>
<dbReference type="Proteomes" id="UP000694546">
    <property type="component" value="Chromosome 11"/>
</dbReference>
<dbReference type="GO" id="GO:0030672">
    <property type="term" value="C:synaptic vesicle membrane"/>
    <property type="evidence" value="ECO:0007669"/>
    <property type="project" value="UniProtKB-SubCell"/>
</dbReference>
<dbReference type="PANTHER" id="PTHR16294">
    <property type="entry name" value="DYSTROBREVIN BINDING PROTEIN 1 DYSBINDIN"/>
    <property type="match status" value="1"/>
</dbReference>